<reference evidence="2" key="1">
    <citation type="submission" date="2016-11" db="UniProtKB">
        <authorList>
            <consortium name="WormBaseParasite"/>
        </authorList>
    </citation>
    <scope>IDENTIFICATION</scope>
</reference>
<dbReference type="WBParaSite" id="L893_g24753.t1">
    <property type="protein sequence ID" value="L893_g24753.t1"/>
    <property type="gene ID" value="L893_g24753"/>
</dbReference>
<keyword evidence="1" id="KW-1185">Reference proteome</keyword>
<protein>
    <submittedName>
        <fullName evidence="2">Uncharacterized protein</fullName>
    </submittedName>
</protein>
<sequence>MPPGSSLSRLGLVPIPPAGHTSERSANVCWVGRVLMATVRSKAEWRCWQSPSAVSFERRRDVVKRDAIGAARTSFELRPKGHQTLRQMDTLCSKRPQEDCIYDLDRVSL</sequence>
<accession>A0A1I7ZBR8</accession>
<organism evidence="1 2">
    <name type="scientific">Steinernema glaseri</name>
    <dbReference type="NCBI Taxonomy" id="37863"/>
    <lineage>
        <taxon>Eukaryota</taxon>
        <taxon>Metazoa</taxon>
        <taxon>Ecdysozoa</taxon>
        <taxon>Nematoda</taxon>
        <taxon>Chromadorea</taxon>
        <taxon>Rhabditida</taxon>
        <taxon>Tylenchina</taxon>
        <taxon>Panagrolaimomorpha</taxon>
        <taxon>Strongyloidoidea</taxon>
        <taxon>Steinernematidae</taxon>
        <taxon>Steinernema</taxon>
    </lineage>
</organism>
<name>A0A1I7ZBR8_9BILA</name>
<evidence type="ECO:0000313" key="2">
    <source>
        <dbReference type="WBParaSite" id="L893_g24753.t1"/>
    </source>
</evidence>
<evidence type="ECO:0000313" key="1">
    <source>
        <dbReference type="Proteomes" id="UP000095287"/>
    </source>
</evidence>
<dbReference type="AlphaFoldDB" id="A0A1I7ZBR8"/>
<dbReference type="Proteomes" id="UP000095287">
    <property type="component" value="Unplaced"/>
</dbReference>
<proteinExistence type="predicted"/>